<dbReference type="EMBL" id="QWLL01000030">
    <property type="protein sequence ID" value="RII77321.1"/>
    <property type="molecule type" value="Genomic_DNA"/>
</dbReference>
<name>A0A399M6C8_9PSED</name>
<gene>
    <name evidence="1" type="ORF">D0894_11950</name>
</gene>
<accession>A0A399M6C8</accession>
<organism evidence="1 2">
    <name type="scientific">Pseudomonas monteilii</name>
    <dbReference type="NCBI Taxonomy" id="76759"/>
    <lineage>
        <taxon>Bacteria</taxon>
        <taxon>Pseudomonadati</taxon>
        <taxon>Pseudomonadota</taxon>
        <taxon>Gammaproteobacteria</taxon>
        <taxon>Pseudomonadales</taxon>
        <taxon>Pseudomonadaceae</taxon>
        <taxon>Pseudomonas</taxon>
    </lineage>
</organism>
<proteinExistence type="predicted"/>
<dbReference type="Proteomes" id="UP000265875">
    <property type="component" value="Unassembled WGS sequence"/>
</dbReference>
<sequence length="128" mass="14475">MNLVIQVTFSLAVAMTEEGEFFGEQAKVGMLVLLPSRRIITWFHVAKYSLVSPRMIFPGLLASGLTETSKFSANKTSDTQKHEDVVDAFLDIFYDFPVTVYGSRAAVREISKRNFDSLMRNAVARYNR</sequence>
<comment type="caution">
    <text evidence="1">The sequence shown here is derived from an EMBL/GenBank/DDBJ whole genome shotgun (WGS) entry which is preliminary data.</text>
</comment>
<protein>
    <submittedName>
        <fullName evidence="1">Uncharacterized protein</fullName>
    </submittedName>
</protein>
<evidence type="ECO:0000313" key="2">
    <source>
        <dbReference type="Proteomes" id="UP000265875"/>
    </source>
</evidence>
<evidence type="ECO:0000313" key="1">
    <source>
        <dbReference type="EMBL" id="RII77321.1"/>
    </source>
</evidence>
<dbReference type="AlphaFoldDB" id="A0A399M6C8"/>
<reference evidence="1 2" key="1">
    <citation type="submission" date="2018-08" db="EMBL/GenBank/DDBJ databases">
        <title>Draft genome sequence of the cyanotroph, Pseudomonas monteilii BCN3.</title>
        <authorList>
            <person name="Jones L.B."/>
            <person name="Kunz D.A."/>
        </authorList>
    </citation>
    <scope>NUCLEOTIDE SEQUENCE [LARGE SCALE GENOMIC DNA]</scope>
    <source>
        <strain evidence="1 2">BCN3</strain>
    </source>
</reference>